<keyword evidence="1" id="KW-0175">Coiled coil</keyword>
<evidence type="ECO:0000256" key="1">
    <source>
        <dbReference type="SAM" id="Coils"/>
    </source>
</evidence>
<proteinExistence type="predicted"/>
<sequence>MDGLPTVSPATQRQLIEIPPGLRRQFYYPVVLLDVLGKADDSIRPGLRLHSEPPLQNSYDIERIFRGFVDKLALICQNEPNGDAVTAATVLQAPDKVLYVFASNNRTKGEHAKLRNSVKRVLELLHQKAPIAKSADDETESAILSLILLLNRARIKSYLRKLGNELDGCIRSLSTTAQEDKAAESASITRYTSAIKLVLRCVDTIHSDNNIVADIRERLVNEERLHRSGCWYEFCHIAARLSAYKEAVTTFYLARDTWPVLFEDFEIIFIDPTKKEPSPLMGKAKTAQQLLRSLTSDEEQLERYKTQLDSFQRVENLDDNLQGIWEKASKLTVHAEIQLHHWLENTGGTLPHRFFNMYPYIGSSKPTCKLCAYYFDEHQTDVKVRDSHGNIYSTWAYPPVYEGDGEFEGKKGKDIRRTDIHRMKKRIVADIFRLLTERVGNRRVHDSTDRWQESVRFRTVSEADILSDYLDNLTDILEDMSISEAPGAETNNLTEDGWESGNSAAATPSASQSFSSATDVSAADTPTEAEVDTDESQYVQNGALPGLDGRKPDQRGLAKP</sequence>
<dbReference type="VEuPathDB" id="FungiDB:jhhlp_003777"/>
<dbReference type="InterPro" id="IPR027796">
    <property type="entry name" value="OTT_1508_deam-like"/>
</dbReference>
<dbReference type="PANTHER" id="PTHR42037:SF1">
    <property type="match status" value="1"/>
</dbReference>
<dbReference type="PANTHER" id="PTHR42037">
    <property type="match status" value="1"/>
</dbReference>
<organism evidence="3 4">
    <name type="scientific">Lomentospora prolificans</name>
    <dbReference type="NCBI Taxonomy" id="41688"/>
    <lineage>
        <taxon>Eukaryota</taxon>
        <taxon>Fungi</taxon>
        <taxon>Dikarya</taxon>
        <taxon>Ascomycota</taxon>
        <taxon>Pezizomycotina</taxon>
        <taxon>Sordariomycetes</taxon>
        <taxon>Hypocreomycetidae</taxon>
        <taxon>Microascales</taxon>
        <taxon>Microascaceae</taxon>
        <taxon>Lomentospora</taxon>
    </lineage>
</organism>
<feature type="region of interest" description="Disordered" evidence="2">
    <location>
        <begin position="484"/>
        <end position="560"/>
    </location>
</feature>
<dbReference type="AlphaFoldDB" id="A0A2N3N9P8"/>
<name>A0A2N3N9P8_9PEZI</name>
<gene>
    <name evidence="3" type="ORF">jhhlp_003777</name>
</gene>
<dbReference type="Proteomes" id="UP000233524">
    <property type="component" value="Unassembled WGS sequence"/>
</dbReference>
<keyword evidence="4" id="KW-1185">Reference proteome</keyword>
<accession>A0A2N3N9P8</accession>
<evidence type="ECO:0000256" key="2">
    <source>
        <dbReference type="SAM" id="MobiDB-lite"/>
    </source>
</evidence>
<protein>
    <submittedName>
        <fullName evidence="3">Uncharacterized protein</fullName>
    </submittedName>
</protein>
<dbReference type="InParanoid" id="A0A2N3N9P8"/>
<feature type="coiled-coil region" evidence="1">
    <location>
        <begin position="287"/>
        <end position="314"/>
    </location>
</feature>
<reference evidence="3 4" key="1">
    <citation type="journal article" date="2017" name="G3 (Bethesda)">
        <title>First Draft Genome Sequence of the Pathogenic Fungus Lomentospora prolificans (Formerly Scedosporium prolificans).</title>
        <authorList>
            <person name="Luo R."/>
            <person name="Zimin A."/>
            <person name="Workman R."/>
            <person name="Fan Y."/>
            <person name="Pertea G."/>
            <person name="Grossman N."/>
            <person name="Wear M.P."/>
            <person name="Jia B."/>
            <person name="Miller H."/>
            <person name="Casadevall A."/>
            <person name="Timp W."/>
            <person name="Zhang S.X."/>
            <person name="Salzberg S.L."/>
        </authorList>
    </citation>
    <scope>NUCLEOTIDE SEQUENCE [LARGE SCALE GENOMIC DNA]</scope>
    <source>
        <strain evidence="3 4">JHH-5317</strain>
    </source>
</reference>
<evidence type="ECO:0000313" key="3">
    <source>
        <dbReference type="EMBL" id="PKS09163.1"/>
    </source>
</evidence>
<evidence type="ECO:0000313" key="4">
    <source>
        <dbReference type="Proteomes" id="UP000233524"/>
    </source>
</evidence>
<comment type="caution">
    <text evidence="3">The sequence shown here is derived from an EMBL/GenBank/DDBJ whole genome shotgun (WGS) entry which is preliminary data.</text>
</comment>
<dbReference type="EMBL" id="NLAX01000010">
    <property type="protein sequence ID" value="PKS09163.1"/>
    <property type="molecule type" value="Genomic_DNA"/>
</dbReference>
<dbReference type="Pfam" id="PF14441">
    <property type="entry name" value="OTT_1508_deam"/>
    <property type="match status" value="1"/>
</dbReference>
<dbReference type="OrthoDB" id="3251507at2759"/>
<feature type="compositionally biased region" description="Basic and acidic residues" evidence="2">
    <location>
        <begin position="548"/>
        <end position="560"/>
    </location>
</feature>
<feature type="compositionally biased region" description="Polar residues" evidence="2">
    <location>
        <begin position="489"/>
        <end position="519"/>
    </location>
</feature>